<dbReference type="PANTHER" id="PTHR39598:SF1">
    <property type="entry name" value="AUSTINOID BIOSYNTHESIS CLUSTERS PROTEIN F-RELATED"/>
    <property type="match status" value="1"/>
</dbReference>
<keyword evidence="2" id="KW-1185">Reference proteome</keyword>
<feature type="non-terminal residue" evidence="1">
    <location>
        <position position="115"/>
    </location>
</feature>
<dbReference type="InterPro" id="IPR050977">
    <property type="entry name" value="Fungal_Meroterpenoid_Isomerase"/>
</dbReference>
<evidence type="ECO:0000313" key="2">
    <source>
        <dbReference type="Proteomes" id="UP000297245"/>
    </source>
</evidence>
<accession>A0A4S8L1U8</accession>
<name>A0A4S8L1U8_DENBC</name>
<dbReference type="Gene3D" id="3.10.450.50">
    <property type="match status" value="1"/>
</dbReference>
<dbReference type="Proteomes" id="UP000297245">
    <property type="component" value="Unassembled WGS sequence"/>
</dbReference>
<gene>
    <name evidence="1" type="ORF">K435DRAFT_691943</name>
</gene>
<protein>
    <recommendedName>
        <fullName evidence="3">SnoaL-like domain-containing protein</fullName>
    </recommendedName>
</protein>
<dbReference type="AlphaFoldDB" id="A0A4S8L1U8"/>
<reference evidence="1 2" key="1">
    <citation type="journal article" date="2019" name="Nat. Ecol. Evol.">
        <title>Megaphylogeny resolves global patterns of mushroom evolution.</title>
        <authorList>
            <person name="Varga T."/>
            <person name="Krizsan K."/>
            <person name="Foldi C."/>
            <person name="Dima B."/>
            <person name="Sanchez-Garcia M."/>
            <person name="Sanchez-Ramirez S."/>
            <person name="Szollosi G.J."/>
            <person name="Szarkandi J.G."/>
            <person name="Papp V."/>
            <person name="Albert L."/>
            <person name="Andreopoulos W."/>
            <person name="Angelini C."/>
            <person name="Antonin V."/>
            <person name="Barry K.W."/>
            <person name="Bougher N.L."/>
            <person name="Buchanan P."/>
            <person name="Buyck B."/>
            <person name="Bense V."/>
            <person name="Catcheside P."/>
            <person name="Chovatia M."/>
            <person name="Cooper J."/>
            <person name="Damon W."/>
            <person name="Desjardin D."/>
            <person name="Finy P."/>
            <person name="Geml J."/>
            <person name="Haridas S."/>
            <person name="Hughes K."/>
            <person name="Justo A."/>
            <person name="Karasinski D."/>
            <person name="Kautmanova I."/>
            <person name="Kiss B."/>
            <person name="Kocsube S."/>
            <person name="Kotiranta H."/>
            <person name="LaButti K.M."/>
            <person name="Lechner B.E."/>
            <person name="Liimatainen K."/>
            <person name="Lipzen A."/>
            <person name="Lukacs Z."/>
            <person name="Mihaltcheva S."/>
            <person name="Morgado L.N."/>
            <person name="Niskanen T."/>
            <person name="Noordeloos M.E."/>
            <person name="Ohm R.A."/>
            <person name="Ortiz-Santana B."/>
            <person name="Ovrebo C."/>
            <person name="Racz N."/>
            <person name="Riley R."/>
            <person name="Savchenko A."/>
            <person name="Shiryaev A."/>
            <person name="Soop K."/>
            <person name="Spirin V."/>
            <person name="Szebenyi C."/>
            <person name="Tomsovsky M."/>
            <person name="Tulloss R.E."/>
            <person name="Uehling J."/>
            <person name="Grigoriev I.V."/>
            <person name="Vagvolgyi C."/>
            <person name="Papp T."/>
            <person name="Martin F.M."/>
            <person name="Miettinen O."/>
            <person name="Hibbett D.S."/>
            <person name="Nagy L.G."/>
        </authorList>
    </citation>
    <scope>NUCLEOTIDE SEQUENCE [LARGE SCALE GENOMIC DNA]</scope>
    <source>
        <strain evidence="1 2">CBS 962.96</strain>
    </source>
</reference>
<dbReference type="InterPro" id="IPR032710">
    <property type="entry name" value="NTF2-like_dom_sf"/>
</dbReference>
<dbReference type="OrthoDB" id="3758478at2759"/>
<dbReference type="EMBL" id="ML179746">
    <property type="protein sequence ID" value="THU82251.1"/>
    <property type="molecule type" value="Genomic_DNA"/>
</dbReference>
<proteinExistence type="predicted"/>
<evidence type="ECO:0000313" key="1">
    <source>
        <dbReference type="EMBL" id="THU82251.1"/>
    </source>
</evidence>
<evidence type="ECO:0008006" key="3">
    <source>
        <dbReference type="Google" id="ProtNLM"/>
    </source>
</evidence>
<organism evidence="1 2">
    <name type="scientific">Dendrothele bispora (strain CBS 962.96)</name>
    <dbReference type="NCBI Taxonomy" id="1314807"/>
    <lineage>
        <taxon>Eukaryota</taxon>
        <taxon>Fungi</taxon>
        <taxon>Dikarya</taxon>
        <taxon>Basidiomycota</taxon>
        <taxon>Agaricomycotina</taxon>
        <taxon>Agaricomycetes</taxon>
        <taxon>Agaricomycetidae</taxon>
        <taxon>Agaricales</taxon>
        <taxon>Agaricales incertae sedis</taxon>
        <taxon>Dendrothele</taxon>
    </lineage>
</organism>
<dbReference type="PANTHER" id="PTHR39598">
    <property type="entry name" value="AUSTINOL SYNTHESIS PROTEIN F-RELATED"/>
    <property type="match status" value="1"/>
</dbReference>
<sequence>MTCTSETLKATAAAMISGYNTWDLEAILSDSWRSPSCIHQVLPLSLERPLMDNAQYRQYFGAFMSAFRNFAVTVKDTIVDEKQRKVWMWASSIAETDIGPYKNEYVLILNCDEQG</sequence>
<dbReference type="SUPFAM" id="SSF54427">
    <property type="entry name" value="NTF2-like"/>
    <property type="match status" value="1"/>
</dbReference>